<gene>
    <name evidence="6" type="primary">PARPA_00510.1 scaffold 888</name>
</gene>
<reference evidence="6 7" key="1">
    <citation type="submission" date="2014-09" db="EMBL/GenBank/DDBJ databases">
        <authorList>
            <person name="Ellenberger Sabrina"/>
        </authorList>
    </citation>
    <scope>NUCLEOTIDE SEQUENCE [LARGE SCALE GENOMIC DNA]</scope>
    <source>
        <strain evidence="6 7">CBS 412.66</strain>
    </source>
</reference>
<dbReference type="GO" id="GO:0015031">
    <property type="term" value="P:protein transport"/>
    <property type="evidence" value="ECO:0007669"/>
    <property type="project" value="UniProtKB-KW"/>
</dbReference>
<evidence type="ECO:0000256" key="1">
    <source>
        <dbReference type="ARBA" id="ARBA00004240"/>
    </source>
</evidence>
<evidence type="ECO:0000313" key="7">
    <source>
        <dbReference type="Proteomes" id="UP000054107"/>
    </source>
</evidence>
<organism evidence="6 7">
    <name type="scientific">Parasitella parasitica</name>
    <dbReference type="NCBI Taxonomy" id="35722"/>
    <lineage>
        <taxon>Eukaryota</taxon>
        <taxon>Fungi</taxon>
        <taxon>Fungi incertae sedis</taxon>
        <taxon>Mucoromycota</taxon>
        <taxon>Mucoromycotina</taxon>
        <taxon>Mucoromycetes</taxon>
        <taxon>Mucorales</taxon>
        <taxon>Mucorineae</taxon>
        <taxon>Mucoraceae</taxon>
        <taxon>Parasitella</taxon>
    </lineage>
</organism>
<dbReference type="Pfam" id="PF08314">
    <property type="entry name" value="Sec39"/>
    <property type="match status" value="1"/>
</dbReference>
<evidence type="ECO:0000313" key="6">
    <source>
        <dbReference type="EMBL" id="CEP07230.1"/>
    </source>
</evidence>
<evidence type="ECO:0000256" key="4">
    <source>
        <dbReference type="ARBA" id="ARBA00022927"/>
    </source>
</evidence>
<name>A0A0B7MV82_9FUNG</name>
<dbReference type="PANTHER" id="PTHR15922:SF2">
    <property type="entry name" value="NBAS SUBUNIT OF NRZ TETHERING COMPLEX"/>
    <property type="match status" value="1"/>
</dbReference>
<dbReference type="AlphaFoldDB" id="A0A0B7MV82"/>
<dbReference type="Proteomes" id="UP000054107">
    <property type="component" value="Unassembled WGS sequence"/>
</dbReference>
<evidence type="ECO:0000256" key="2">
    <source>
        <dbReference type="ARBA" id="ARBA00022448"/>
    </source>
</evidence>
<dbReference type="EMBL" id="LN719137">
    <property type="protein sequence ID" value="CEP07230.1"/>
    <property type="molecule type" value="Genomic_DNA"/>
</dbReference>
<accession>A0A0B7MV82</accession>
<evidence type="ECO:0000256" key="3">
    <source>
        <dbReference type="ARBA" id="ARBA00022824"/>
    </source>
</evidence>
<dbReference type="GO" id="GO:0070939">
    <property type="term" value="C:Dsl1/NZR complex"/>
    <property type="evidence" value="ECO:0007669"/>
    <property type="project" value="TreeGrafter"/>
</dbReference>
<dbReference type="InterPro" id="IPR013244">
    <property type="entry name" value="Sec39_domain"/>
</dbReference>
<keyword evidence="4" id="KW-0653">Protein transport</keyword>
<evidence type="ECO:0000259" key="5">
    <source>
        <dbReference type="Pfam" id="PF08314"/>
    </source>
</evidence>
<feature type="domain" description="Sec39" evidence="5">
    <location>
        <begin position="172"/>
        <end position="851"/>
    </location>
</feature>
<sequence length="931" mass="105835">MADSEKPTTRDFLIHLNQGNFQAATDLADDLDLDKDLVYKAQWTKRIQERGPQIQPKDVELLDHIKDDAWVMSHCLETCANEPAVQQQILGIGESRSQTLTAPIIAEKLNNKVDLTAKDKTLLRCRWYFLKYKDRLNTFEKIWPSLSSAAHQQTGDVSFSTAYAQFRDSNLVAQAIEFARSENNVALDALFMHHSSDVLEQRLFILSQIPETADPSRFDLPHVTHDHEDLWLEEPWRGEQDPVEQGWVQDMIRLQVPEETEYLDRLKGGIQTTTYPTSAAVIAEWYMDRAHAADCIGLSSNALEISRYAQVMGITGIERQISEYEWLCKYVYAADRAAQQEESYVDLERFKQMSSYEILEGLLSHTNVSVIVDDMLRLALPWIEFAKKRNVTGKVSRKEEFLLYRWLLGPGVVDNHLDWCCAVFENSKPTIELSDRIIKDDLDLSRLVLAIVYSGNGSMEHLVRLFECLPIFDEIDENSKDPVDMADIVPKATSPMAIFTELQSVGAFGLTQMMDKLQNHLSSSEVLHRYNTNVPLKWYLEQQSVDSQRQLCIRMSSQAAGGVESGGPKFDRDDDWRELLDDMVRLNGDGQGIFGKLDNAEILEIFFSSLLRCGRFKLAKELILGSRRIMDITKAEHLVIDAEREFFDNATSGNMNSGSLKKAWDCLKILPPTTEIKKEIDLIQATHSLIYEYKVQDRPGILLMPIQIRQAKDRLELISKLINSRAGMYQRHEQVLELVRKLGYGDDLLAKVKAMSMLASAALVEEDYLASYQLCQIIAKAALDKDTKSPKAYRDEIDQSAWQICFSLGKVEAFKDISRRLDVLAMAMTLSPVDYMSDVLAIWRKLDENLPDQISLAELGTVNGGGDINTRQTDKGWHGLLQNAAQWRNLSDFLTSGSEFEGHKESEANEASGSKRKRDIIRDTVGGWLFQ</sequence>
<protein>
    <recommendedName>
        <fullName evidence="5">Sec39 domain-containing protein</fullName>
    </recommendedName>
</protein>
<dbReference type="OrthoDB" id="27490at2759"/>
<keyword evidence="2" id="KW-0813">Transport</keyword>
<proteinExistence type="predicted"/>
<dbReference type="GO" id="GO:0000149">
    <property type="term" value="F:SNARE binding"/>
    <property type="evidence" value="ECO:0007669"/>
    <property type="project" value="TreeGrafter"/>
</dbReference>
<keyword evidence="3" id="KW-0256">Endoplasmic reticulum</keyword>
<dbReference type="STRING" id="35722.A0A0B7MV82"/>
<dbReference type="GO" id="GO:0006890">
    <property type="term" value="P:retrograde vesicle-mediated transport, Golgi to endoplasmic reticulum"/>
    <property type="evidence" value="ECO:0007669"/>
    <property type="project" value="InterPro"/>
</dbReference>
<dbReference type="PANTHER" id="PTHR15922">
    <property type="entry name" value="NEUROBLASTOMA-AMPLIFIED SEQUENCE"/>
    <property type="match status" value="1"/>
</dbReference>
<comment type="subcellular location">
    <subcellularLocation>
        <location evidence="1">Endoplasmic reticulum</location>
    </subcellularLocation>
</comment>
<keyword evidence="7" id="KW-1185">Reference proteome</keyword>